<dbReference type="AlphaFoldDB" id="H1V2X8"/>
<evidence type="ECO:0000313" key="2">
    <source>
        <dbReference type="EMBL" id="CCF34580.1"/>
    </source>
</evidence>
<organism evidence="2 3">
    <name type="scientific">Colletotrichum higginsianum (strain IMI 349063)</name>
    <name type="common">Crucifer anthracnose fungus</name>
    <dbReference type="NCBI Taxonomy" id="759273"/>
    <lineage>
        <taxon>Eukaryota</taxon>
        <taxon>Fungi</taxon>
        <taxon>Dikarya</taxon>
        <taxon>Ascomycota</taxon>
        <taxon>Pezizomycotina</taxon>
        <taxon>Sordariomycetes</taxon>
        <taxon>Hypocreomycetidae</taxon>
        <taxon>Glomerellales</taxon>
        <taxon>Glomerellaceae</taxon>
        <taxon>Colletotrichum</taxon>
        <taxon>Colletotrichum destructivum species complex</taxon>
    </lineage>
</organism>
<feature type="region of interest" description="Disordered" evidence="1">
    <location>
        <begin position="77"/>
        <end position="100"/>
    </location>
</feature>
<reference evidence="3" key="1">
    <citation type="journal article" date="2012" name="Nat. Genet.">
        <title>Lifestyle transitions in plant pathogenic Colletotrichum fungi deciphered by genome and transcriptome analyses.</title>
        <authorList>
            <person name="O'Connell R.J."/>
            <person name="Thon M.R."/>
            <person name="Hacquard S."/>
            <person name="Amyotte S.G."/>
            <person name="Kleemann J."/>
            <person name="Torres M.F."/>
            <person name="Damm U."/>
            <person name="Buiate E.A."/>
            <person name="Epstein L."/>
            <person name="Alkan N."/>
            <person name="Altmueller J."/>
            <person name="Alvarado-Balderrama L."/>
            <person name="Bauser C.A."/>
            <person name="Becker C."/>
            <person name="Birren B.W."/>
            <person name="Chen Z."/>
            <person name="Choi J."/>
            <person name="Crouch J.A."/>
            <person name="Duvick J.P."/>
            <person name="Farman M.A."/>
            <person name="Gan P."/>
            <person name="Heiman D."/>
            <person name="Henrissat B."/>
            <person name="Howard R.J."/>
            <person name="Kabbage M."/>
            <person name="Koch C."/>
            <person name="Kracher B."/>
            <person name="Kubo Y."/>
            <person name="Law A.D."/>
            <person name="Lebrun M.-H."/>
            <person name="Lee Y.-H."/>
            <person name="Miyara I."/>
            <person name="Moore N."/>
            <person name="Neumann U."/>
            <person name="Nordstroem K."/>
            <person name="Panaccione D.G."/>
            <person name="Panstruga R."/>
            <person name="Place M."/>
            <person name="Proctor R.H."/>
            <person name="Prusky D."/>
            <person name="Rech G."/>
            <person name="Reinhardt R."/>
            <person name="Rollins J.A."/>
            <person name="Rounsley S."/>
            <person name="Schardl C.L."/>
            <person name="Schwartz D.C."/>
            <person name="Shenoy N."/>
            <person name="Shirasu K."/>
            <person name="Sikhakolli U.R."/>
            <person name="Stueber K."/>
            <person name="Sukno S.A."/>
            <person name="Sweigard J.A."/>
            <person name="Takano Y."/>
            <person name="Takahara H."/>
            <person name="Trail F."/>
            <person name="van der Does H.C."/>
            <person name="Voll L.M."/>
            <person name="Will I."/>
            <person name="Young S."/>
            <person name="Zeng Q."/>
            <person name="Zhang J."/>
            <person name="Zhou S."/>
            <person name="Dickman M.B."/>
            <person name="Schulze-Lefert P."/>
            <person name="Ver Loren van Themaat E."/>
            <person name="Ma L.-J."/>
            <person name="Vaillancourt L.J."/>
        </authorList>
    </citation>
    <scope>NUCLEOTIDE SEQUENCE [LARGE SCALE GENOMIC DNA]</scope>
    <source>
        <strain evidence="3">IMI 349063</strain>
    </source>
</reference>
<dbReference type="EMBL" id="CACQ02001194">
    <property type="protein sequence ID" value="CCF34580.1"/>
    <property type="molecule type" value="Genomic_DNA"/>
</dbReference>
<proteinExistence type="predicted"/>
<gene>
    <name evidence="2" type="ORF">CH063_06547</name>
</gene>
<accession>H1V2X8</accession>
<name>H1V2X8_COLHI</name>
<dbReference type="Proteomes" id="UP000007174">
    <property type="component" value="Unassembled WGS sequence"/>
</dbReference>
<evidence type="ECO:0000313" key="3">
    <source>
        <dbReference type="Proteomes" id="UP000007174"/>
    </source>
</evidence>
<dbReference type="HOGENOM" id="CLU_2183767_0_0_1"/>
<sequence>MVATTAPVRVTWPTLPPSASGMILPETRSRFQMTTVRLFWWPMARRSPALLMENWRGDQPPEGASWTSSSVPSSLMAKVDMVSEGPEPRTGESRKDTSRLETMMNFWSG</sequence>
<protein>
    <submittedName>
        <fullName evidence="2">Uncharacterized protein</fullName>
    </submittedName>
</protein>
<evidence type="ECO:0000256" key="1">
    <source>
        <dbReference type="SAM" id="MobiDB-lite"/>
    </source>
</evidence>
<feature type="compositionally biased region" description="Basic and acidic residues" evidence="1">
    <location>
        <begin position="86"/>
        <end position="99"/>
    </location>
</feature>